<reference evidence="3 4" key="1">
    <citation type="submission" date="2016-10" db="EMBL/GenBank/DDBJ databases">
        <authorList>
            <person name="de Groot N.N."/>
        </authorList>
    </citation>
    <scope>NUCLEOTIDE SEQUENCE [LARGE SCALE GENOMIC DNA]</scope>
    <source>
        <strain evidence="3 4">DSM 2784</strain>
    </source>
</reference>
<protein>
    <submittedName>
        <fullName evidence="3">Tripartite tricarboxylate transporter TctB family protein</fullName>
    </submittedName>
</protein>
<dbReference type="Proteomes" id="UP000199208">
    <property type="component" value="Unassembled WGS sequence"/>
</dbReference>
<evidence type="ECO:0000259" key="2">
    <source>
        <dbReference type="Pfam" id="PF07331"/>
    </source>
</evidence>
<evidence type="ECO:0000313" key="4">
    <source>
        <dbReference type="Proteomes" id="UP000199208"/>
    </source>
</evidence>
<dbReference type="EMBL" id="FMWL01000011">
    <property type="protein sequence ID" value="SCZ80189.1"/>
    <property type="molecule type" value="Genomic_DNA"/>
</dbReference>
<accession>A0A1G5S3R1</accession>
<feature type="transmembrane region" description="Helical" evidence="1">
    <location>
        <begin position="82"/>
        <end position="108"/>
    </location>
</feature>
<dbReference type="OrthoDB" id="2082555at2"/>
<dbReference type="InterPro" id="IPR009936">
    <property type="entry name" value="DUF1468"/>
</dbReference>
<name>A0A1G5S3R1_9FIRM</name>
<keyword evidence="1" id="KW-1133">Transmembrane helix</keyword>
<feature type="domain" description="DUF1468" evidence="2">
    <location>
        <begin position="9"/>
        <end position="150"/>
    </location>
</feature>
<evidence type="ECO:0000256" key="1">
    <source>
        <dbReference type="SAM" id="Phobius"/>
    </source>
</evidence>
<feature type="transmembrane region" description="Helical" evidence="1">
    <location>
        <begin position="44"/>
        <end position="61"/>
    </location>
</feature>
<evidence type="ECO:0000313" key="3">
    <source>
        <dbReference type="EMBL" id="SCZ80189.1"/>
    </source>
</evidence>
<dbReference type="Pfam" id="PF07331">
    <property type="entry name" value="TctB"/>
    <property type="match status" value="1"/>
</dbReference>
<feature type="transmembrane region" description="Helical" evidence="1">
    <location>
        <begin position="128"/>
        <end position="149"/>
    </location>
</feature>
<dbReference type="AlphaFoldDB" id="A0A1G5S3R1"/>
<gene>
    <name evidence="3" type="ORF">SAMN03080599_02136</name>
</gene>
<proteinExistence type="predicted"/>
<feature type="transmembrane region" description="Helical" evidence="1">
    <location>
        <begin position="12"/>
        <end position="32"/>
    </location>
</feature>
<keyword evidence="1" id="KW-0812">Transmembrane</keyword>
<keyword evidence="1" id="KW-0472">Membrane</keyword>
<sequence>MSEKQRDLIGSIVFLIFGIFLFAISFTVKSIIENDVGPAFMPKVVAVAIVIVSVSKLVIALKNHSPKYTEKRQSEDDKMGSLMTILNLAAYVILFEPLGFIISSIVFLTLQMTILADKVHFKPIKFGIISISATLAIYFLFVYAFNLMLPEGLLDII</sequence>
<organism evidence="3 4">
    <name type="scientific">Acidaminobacter hydrogenoformans DSM 2784</name>
    <dbReference type="NCBI Taxonomy" id="1120920"/>
    <lineage>
        <taxon>Bacteria</taxon>
        <taxon>Bacillati</taxon>
        <taxon>Bacillota</taxon>
        <taxon>Clostridia</taxon>
        <taxon>Peptostreptococcales</taxon>
        <taxon>Acidaminobacteraceae</taxon>
        <taxon>Acidaminobacter</taxon>
    </lineage>
</organism>
<dbReference type="STRING" id="1120920.SAMN03080599_02136"/>
<dbReference type="RefSeq" id="WP_092591323.1">
    <property type="nucleotide sequence ID" value="NZ_FMWL01000011.1"/>
</dbReference>
<keyword evidence="4" id="KW-1185">Reference proteome</keyword>